<dbReference type="InterPro" id="IPR015421">
    <property type="entry name" value="PyrdxlP-dep_Trfase_major"/>
</dbReference>
<gene>
    <name evidence="8" type="ORF">K1I37_06030</name>
</gene>
<dbReference type="PANTHER" id="PTHR42790:SF19">
    <property type="entry name" value="KYNURENINE_ALPHA-AMINOADIPATE AMINOTRANSFERASE, MITOCHONDRIAL"/>
    <property type="match status" value="1"/>
</dbReference>
<evidence type="ECO:0000256" key="1">
    <source>
        <dbReference type="ARBA" id="ARBA00001933"/>
    </source>
</evidence>
<dbReference type="Pfam" id="PF00155">
    <property type="entry name" value="Aminotran_1_2"/>
    <property type="match status" value="1"/>
</dbReference>
<dbReference type="GO" id="GO:0030170">
    <property type="term" value="F:pyridoxal phosphate binding"/>
    <property type="evidence" value="ECO:0007669"/>
    <property type="project" value="InterPro"/>
</dbReference>
<keyword evidence="5" id="KW-0808">Transferase</keyword>
<dbReference type="Gene3D" id="3.90.1150.10">
    <property type="entry name" value="Aspartate Aminotransferase, domain 1"/>
    <property type="match status" value="1"/>
</dbReference>
<evidence type="ECO:0000256" key="6">
    <source>
        <dbReference type="ARBA" id="ARBA00022898"/>
    </source>
</evidence>
<protein>
    <submittedName>
        <fullName evidence="8">PLP-dependent aminotransferase family protein</fullName>
    </submittedName>
</protein>
<keyword evidence="6" id="KW-0663">Pyridoxal phosphate</keyword>
<comment type="cofactor">
    <cofactor evidence="1">
        <name>pyridoxal 5'-phosphate</name>
        <dbReference type="ChEBI" id="CHEBI:597326"/>
    </cofactor>
</comment>
<evidence type="ECO:0000256" key="4">
    <source>
        <dbReference type="ARBA" id="ARBA00022576"/>
    </source>
</evidence>
<evidence type="ECO:0000313" key="8">
    <source>
        <dbReference type="EMBL" id="UNO50046.1"/>
    </source>
</evidence>
<sequence length="416" mass="45935">MSIPQSKPQHHELFAQRTKVQAGIAAFDFSGRTVDTSDVIALNYGLPDGEFFQIPELTEAATKALQVDAARVLQYGGGSGSKRILEYLAAQKTTSWNIATDPNDILMTSGSSQGIDLIARLFLNPGDEVWFEEPSYFGAIHIFALNGATERGFPMDEEGLLVDAVEQELKNRKATAQAMPKLFYVIPNFQNPTGLTMSFARRVKLAELAASYGFYIVEDDAYGELGFDEISIPSVKAIAPEHTLYLSTFSKTIAPGLRIGYIVAPRVIIQALQKVKAEGGTSGFVQEVLANFLESVDFSAHLKKVRTAYRLRRDAMVETLAAHFPKEVTWTNPSGGFFVWVTLPPYVDVAKLWEYAIEERVSFVGGAPFYVSEGSGAQQMRLSFSFYSPNVVHDGMVRLAKSLRNYLDDTPQVRPS</sequence>
<dbReference type="RefSeq" id="WP_021297983.1">
    <property type="nucleotide sequence ID" value="NZ_AURB01000165.1"/>
</dbReference>
<evidence type="ECO:0000256" key="5">
    <source>
        <dbReference type="ARBA" id="ARBA00022679"/>
    </source>
</evidence>
<dbReference type="GO" id="GO:1901605">
    <property type="term" value="P:alpha-amino acid metabolic process"/>
    <property type="evidence" value="ECO:0007669"/>
    <property type="project" value="TreeGrafter"/>
</dbReference>
<evidence type="ECO:0000313" key="9">
    <source>
        <dbReference type="Proteomes" id="UP000829401"/>
    </source>
</evidence>
<dbReference type="InterPro" id="IPR004839">
    <property type="entry name" value="Aminotransferase_I/II_large"/>
</dbReference>
<dbReference type="OrthoDB" id="9802328at2"/>
<dbReference type="KEGG" id="aaco:K1I37_06030"/>
<dbReference type="PANTHER" id="PTHR42790">
    <property type="entry name" value="AMINOTRANSFERASE"/>
    <property type="match status" value="1"/>
</dbReference>
<dbReference type="SUPFAM" id="SSF53383">
    <property type="entry name" value="PLP-dependent transferases"/>
    <property type="match status" value="1"/>
</dbReference>
<comment type="similarity">
    <text evidence="2">Belongs to the class-I pyridoxal-phosphate-dependent aminotransferase family.</text>
</comment>
<keyword evidence="9" id="KW-1185">Reference proteome</keyword>
<dbReference type="EMBL" id="CP080467">
    <property type="protein sequence ID" value="UNO50046.1"/>
    <property type="molecule type" value="Genomic_DNA"/>
</dbReference>
<comment type="subunit">
    <text evidence="3">Homodimer.</text>
</comment>
<name>T0CU56_ALIAG</name>
<dbReference type="InterPro" id="IPR015424">
    <property type="entry name" value="PyrdxlP-dep_Trfase"/>
</dbReference>
<dbReference type="AlphaFoldDB" id="T0CU56"/>
<keyword evidence="4 8" id="KW-0032">Aminotransferase</keyword>
<accession>T0CU56</accession>
<dbReference type="GO" id="GO:0008483">
    <property type="term" value="F:transaminase activity"/>
    <property type="evidence" value="ECO:0007669"/>
    <property type="project" value="UniProtKB-KW"/>
</dbReference>
<feature type="domain" description="Aminotransferase class I/classII large" evidence="7">
    <location>
        <begin position="38"/>
        <end position="384"/>
    </location>
</feature>
<dbReference type="InterPro" id="IPR015422">
    <property type="entry name" value="PyrdxlP-dep_Trfase_small"/>
</dbReference>
<dbReference type="Gene3D" id="3.40.640.10">
    <property type="entry name" value="Type I PLP-dependent aspartate aminotransferase-like (Major domain)"/>
    <property type="match status" value="1"/>
</dbReference>
<evidence type="ECO:0000256" key="2">
    <source>
        <dbReference type="ARBA" id="ARBA00007441"/>
    </source>
</evidence>
<dbReference type="FunFam" id="3.40.640.10:FF:000053">
    <property type="entry name" value="Aminotransferase, class I"/>
    <property type="match status" value="1"/>
</dbReference>
<proteinExistence type="inferred from homology"/>
<dbReference type="CDD" id="cd00609">
    <property type="entry name" value="AAT_like"/>
    <property type="match status" value="1"/>
</dbReference>
<dbReference type="eggNOG" id="COG1167">
    <property type="taxonomic scope" value="Bacteria"/>
</dbReference>
<evidence type="ECO:0000256" key="3">
    <source>
        <dbReference type="ARBA" id="ARBA00011738"/>
    </source>
</evidence>
<dbReference type="InterPro" id="IPR050859">
    <property type="entry name" value="Class-I_PLP-dep_aminotransf"/>
</dbReference>
<dbReference type="STRING" id="1356854.N007_14125"/>
<accession>A0A9E7CZC6</accession>
<dbReference type="Proteomes" id="UP000829401">
    <property type="component" value="Chromosome"/>
</dbReference>
<evidence type="ECO:0000259" key="7">
    <source>
        <dbReference type="Pfam" id="PF00155"/>
    </source>
</evidence>
<reference evidence="9" key="1">
    <citation type="journal article" date="2022" name="G3 (Bethesda)">
        <title>Unveiling the complete genome sequence of Alicyclobacillus acidoterrestris DSM 3922T, a taint-producing strain.</title>
        <authorList>
            <person name="Leonardo I.C."/>
            <person name="Barreto Crespo M.T."/>
            <person name="Gaspar F.B."/>
        </authorList>
    </citation>
    <scope>NUCLEOTIDE SEQUENCE [LARGE SCALE GENOMIC DNA]</scope>
    <source>
        <strain evidence="9">DSM 3922</strain>
    </source>
</reference>
<organism evidence="8 9">
    <name type="scientific">Alicyclobacillus acidoterrestris (strain ATCC 49025 / DSM 3922 / CIP 106132 / NCIMB 13137 / GD3B)</name>
    <dbReference type="NCBI Taxonomy" id="1356854"/>
    <lineage>
        <taxon>Bacteria</taxon>
        <taxon>Bacillati</taxon>
        <taxon>Bacillota</taxon>
        <taxon>Bacilli</taxon>
        <taxon>Bacillales</taxon>
        <taxon>Alicyclobacillaceae</taxon>
        <taxon>Alicyclobacillus</taxon>
    </lineage>
</organism>